<evidence type="ECO:0000256" key="1">
    <source>
        <dbReference type="ARBA" id="ARBA00010617"/>
    </source>
</evidence>
<gene>
    <name evidence="8" type="ORF">SAMN05216252_15219</name>
</gene>
<dbReference type="PANTHER" id="PTHR46696:SF1">
    <property type="entry name" value="CYTOCHROME P450 YJIB-RELATED"/>
    <property type="match status" value="1"/>
</dbReference>
<dbReference type="AlphaFoldDB" id="A0A239NVD5"/>
<dbReference type="InterPro" id="IPR001128">
    <property type="entry name" value="Cyt_P450"/>
</dbReference>
<keyword evidence="4 7" id="KW-0560">Oxidoreductase</keyword>
<evidence type="ECO:0000313" key="8">
    <source>
        <dbReference type="EMBL" id="SNT58837.1"/>
    </source>
</evidence>
<keyword evidence="6 7" id="KW-0503">Monooxygenase</keyword>
<evidence type="ECO:0000256" key="3">
    <source>
        <dbReference type="ARBA" id="ARBA00022723"/>
    </source>
</evidence>
<dbReference type="PRINTS" id="PR00359">
    <property type="entry name" value="BP450"/>
</dbReference>
<protein>
    <submittedName>
        <fullName evidence="8">Cytochrome P450</fullName>
    </submittedName>
</protein>
<sequence length="404" mass="44404">MAATEPRNYPFTEADRLTVDPAFAGLRKDEPLCRVRFPYGEAAWLVTRYEDVRTVLGDPRFSRAEAVHRDEPRLRPHRGLEGSILDLDPPDHTRLRRIVAKAFTARHIERLRPRTEQIAAELADGMAARGAPADLVADFALPLPVTVICELLGVPLADRADFRTWSDALLSTTKYTPQEIQDCTDALMAYMAGLIAERRAAPHDDLLGALVDARDNGERLSERELQVLAVSLLVAGHETTASQIPNFVYTLLTHPEQLAALRADPGLVPGAVEELMRYVPLGNGAGMPRYALDDVELSGGIVRAGEAVVVCPVSANRDEAVYTDPDRLDVLRQEASHVGFGHGPHHCLGAQLARMELQVALNTLLERLPGLRLAGPEESVVWKSGVALRGPERMPVTWDRTRDA</sequence>
<dbReference type="PROSITE" id="PS00086">
    <property type="entry name" value="CYTOCHROME_P450"/>
    <property type="match status" value="1"/>
</dbReference>
<dbReference type="SUPFAM" id="SSF48264">
    <property type="entry name" value="Cytochrome P450"/>
    <property type="match status" value="1"/>
</dbReference>
<keyword evidence="2 7" id="KW-0349">Heme</keyword>
<dbReference type="Proteomes" id="UP000198280">
    <property type="component" value="Unassembled WGS sequence"/>
</dbReference>
<comment type="similarity">
    <text evidence="1 7">Belongs to the cytochrome P450 family.</text>
</comment>
<evidence type="ECO:0000256" key="6">
    <source>
        <dbReference type="ARBA" id="ARBA00023033"/>
    </source>
</evidence>
<keyword evidence="9" id="KW-1185">Reference proteome</keyword>
<dbReference type="Pfam" id="PF00067">
    <property type="entry name" value="p450"/>
    <property type="match status" value="2"/>
</dbReference>
<organism evidence="8 9">
    <name type="scientific">Actinacidiphila glaucinigra</name>
    <dbReference type="NCBI Taxonomy" id="235986"/>
    <lineage>
        <taxon>Bacteria</taxon>
        <taxon>Bacillati</taxon>
        <taxon>Actinomycetota</taxon>
        <taxon>Actinomycetes</taxon>
        <taxon>Kitasatosporales</taxon>
        <taxon>Streptomycetaceae</taxon>
        <taxon>Actinacidiphila</taxon>
    </lineage>
</organism>
<dbReference type="OrthoDB" id="3218463at2"/>
<evidence type="ECO:0000256" key="7">
    <source>
        <dbReference type="RuleBase" id="RU000461"/>
    </source>
</evidence>
<dbReference type="Gene3D" id="1.10.630.10">
    <property type="entry name" value="Cytochrome P450"/>
    <property type="match status" value="1"/>
</dbReference>
<dbReference type="GO" id="GO:0020037">
    <property type="term" value="F:heme binding"/>
    <property type="evidence" value="ECO:0007669"/>
    <property type="project" value="InterPro"/>
</dbReference>
<reference evidence="8 9" key="1">
    <citation type="submission" date="2017-06" db="EMBL/GenBank/DDBJ databases">
        <authorList>
            <person name="Kim H.J."/>
            <person name="Triplett B.A."/>
        </authorList>
    </citation>
    <scope>NUCLEOTIDE SEQUENCE [LARGE SCALE GENOMIC DNA]</scope>
    <source>
        <strain evidence="8 9">CGMCC 4.1858</strain>
    </source>
</reference>
<dbReference type="RefSeq" id="WP_089229286.1">
    <property type="nucleotide sequence ID" value="NZ_FZOF01000052.1"/>
</dbReference>
<dbReference type="GO" id="GO:0016705">
    <property type="term" value="F:oxidoreductase activity, acting on paired donors, with incorporation or reduction of molecular oxygen"/>
    <property type="evidence" value="ECO:0007669"/>
    <property type="project" value="InterPro"/>
</dbReference>
<dbReference type="CDD" id="cd11031">
    <property type="entry name" value="Cyp158A-like"/>
    <property type="match status" value="1"/>
</dbReference>
<dbReference type="PRINTS" id="PR00385">
    <property type="entry name" value="P450"/>
</dbReference>
<evidence type="ECO:0000256" key="4">
    <source>
        <dbReference type="ARBA" id="ARBA00023002"/>
    </source>
</evidence>
<accession>A0A239NVD5</accession>
<evidence type="ECO:0000256" key="5">
    <source>
        <dbReference type="ARBA" id="ARBA00023004"/>
    </source>
</evidence>
<dbReference type="GO" id="GO:0004497">
    <property type="term" value="F:monooxygenase activity"/>
    <property type="evidence" value="ECO:0007669"/>
    <property type="project" value="UniProtKB-KW"/>
</dbReference>
<evidence type="ECO:0000256" key="2">
    <source>
        <dbReference type="ARBA" id="ARBA00022617"/>
    </source>
</evidence>
<dbReference type="InterPro" id="IPR002397">
    <property type="entry name" value="Cyt_P450_B"/>
</dbReference>
<dbReference type="FunFam" id="1.10.630.10:FF:000018">
    <property type="entry name" value="Cytochrome P450 monooxygenase"/>
    <property type="match status" value="1"/>
</dbReference>
<dbReference type="InterPro" id="IPR036396">
    <property type="entry name" value="Cyt_P450_sf"/>
</dbReference>
<proteinExistence type="inferred from homology"/>
<dbReference type="EMBL" id="FZOF01000052">
    <property type="protein sequence ID" value="SNT58837.1"/>
    <property type="molecule type" value="Genomic_DNA"/>
</dbReference>
<dbReference type="GO" id="GO:0005506">
    <property type="term" value="F:iron ion binding"/>
    <property type="evidence" value="ECO:0007669"/>
    <property type="project" value="InterPro"/>
</dbReference>
<evidence type="ECO:0000313" key="9">
    <source>
        <dbReference type="Proteomes" id="UP000198280"/>
    </source>
</evidence>
<keyword evidence="3 7" id="KW-0479">Metal-binding</keyword>
<keyword evidence="5 7" id="KW-0408">Iron</keyword>
<name>A0A239NVD5_9ACTN</name>
<dbReference type="InterPro" id="IPR017972">
    <property type="entry name" value="Cyt_P450_CS"/>
</dbReference>
<dbReference type="PANTHER" id="PTHR46696">
    <property type="entry name" value="P450, PUTATIVE (EUROFUNG)-RELATED"/>
    <property type="match status" value="1"/>
</dbReference>